<name>A0A066RSR2_9GAMM</name>
<sequence length="576" mass="66142">MSFVSFLGKHMNLLNPEKLIAISQAPTDSEAFDEWCSQNDILPFLSEEAEDEYVLVYASLDHVYMYALLVPDNINLEDHANDLMGWRSNPFSGWSLVASHEDVWIERPCQSEGSEVLKAATQIIFGRSFEGHTSNSSYFEVNQEITQILDLHYVSERNAWCRLDQHGDVEDCISVLDLKGGRAILVKANVLDKYYAASRTKLLRMFDFTRYRKGSFSGWGNGRDERHLPQHDGIAMRLTVQPGVGSYSRGVQLIEPRISAASVRSETWGIDDDQREYASFIAQDWKNNRIAEISCAPGATANYFTESDLPFELSPAYFRPEVLSKYKADRQKYTLEDRSITCRGAWYLKSYDINDAGQVHTYLVDLRQLPYEEQLHWKQFNEPPKAGLSKRAFTTDFEGQWHDEYDALPALKSRLRELIETKCPWWDLPNTDQIEEVHYPVTASRDEWANEIMALDQLVVEGLNQKWLKAKAVDLGQKPSATMRQLKLLEVCLVGLGFEEEHAYDLMSPFHELHNLRSLVRGHRWGSEAASESKRVLKEFGEYKIHFRSLCQRCDESLELIVAGFSEYEIGTHDGN</sequence>
<keyword evidence="2" id="KW-1185">Reference proteome</keyword>
<reference evidence="1 2" key="1">
    <citation type="submission" date="2014-04" db="EMBL/GenBank/DDBJ databases">
        <title>Draft genome sequence of Photobacterium halotolerans S2753: a solonamide, ngercheumicin and holomycin producer.</title>
        <authorList>
            <person name="Machado H.R."/>
            <person name="Gram L."/>
        </authorList>
    </citation>
    <scope>NUCLEOTIDE SEQUENCE [LARGE SCALE GENOMIC DNA]</scope>
    <source>
        <strain evidence="1 2">S2753</strain>
    </source>
</reference>
<evidence type="ECO:0000313" key="2">
    <source>
        <dbReference type="Proteomes" id="UP000027192"/>
    </source>
</evidence>
<gene>
    <name evidence="1" type="ORF">EA58_01160</name>
</gene>
<comment type="caution">
    <text evidence="1">The sequence shown here is derived from an EMBL/GenBank/DDBJ whole genome shotgun (WGS) entry which is preliminary data.</text>
</comment>
<evidence type="ECO:0000313" key="1">
    <source>
        <dbReference type="EMBL" id="KDM93500.1"/>
    </source>
</evidence>
<protein>
    <submittedName>
        <fullName evidence="1">Uncharacterized protein</fullName>
    </submittedName>
</protein>
<dbReference type="EMBL" id="JMIB01000002">
    <property type="protein sequence ID" value="KDM93500.1"/>
    <property type="molecule type" value="Genomic_DNA"/>
</dbReference>
<accession>A0A066RSR2</accession>
<proteinExistence type="predicted"/>
<dbReference type="AlphaFoldDB" id="A0A066RSR2"/>
<dbReference type="STRING" id="1654360.EA58_01160"/>
<dbReference type="Proteomes" id="UP000027192">
    <property type="component" value="Unassembled WGS sequence"/>
</dbReference>
<organism evidence="1 2">
    <name type="scientific">Photobacterium galatheae</name>
    <dbReference type="NCBI Taxonomy" id="1654360"/>
    <lineage>
        <taxon>Bacteria</taxon>
        <taxon>Pseudomonadati</taxon>
        <taxon>Pseudomonadota</taxon>
        <taxon>Gammaproteobacteria</taxon>
        <taxon>Vibrionales</taxon>
        <taxon>Vibrionaceae</taxon>
        <taxon>Photobacterium</taxon>
    </lineage>
</organism>